<proteinExistence type="inferred from homology"/>
<sequence length="462" mass="52281">MKKLFSYAFILSSLVILLSAKSDVPSTIDRPNIIYIMADDLGYGDIGCYGQKTIKTPNLDKMAAEGTRFTDFYSGNTVCAPSRYALMTGLHMGHAYIRGNGEFPIRENEQVLPKMMKENGYTTAMFGKWGLGQSHNSGSPEKQGWDEFLGYATQGHAHRFYTNNLWTIKDGKCESYPMDSLQHSHPFITEKAFDYLKKGHEKPFFMYWAITMPHAEMYAPPATLKKYLNPDGSSIFEENKPFVQKAKGGRSYRSQDKPNANMAAMIDHMDADIGRLMTLLKELGLDKNTYVFFTSDNGPHNEGGRDMEFFDSNGPLKGFKRDLYEGGIRVPMIAWGANVPKGKTSNEPLANWDVMPTFADLIKAKSPQNIDGLSFANILSGKKIAQKHDYLYWEFHERGFDQAVRKGKWKLVKQKGNTELFDLSKDLSETTDLAAKYPKIVAEMEKIVQTSRVDSELFPLKR</sequence>
<keyword evidence="3" id="KW-0732">Signal</keyword>
<evidence type="ECO:0000256" key="2">
    <source>
        <dbReference type="ARBA" id="ARBA00022801"/>
    </source>
</evidence>
<dbReference type="Pfam" id="PF00884">
    <property type="entry name" value="Sulfatase"/>
    <property type="match status" value="1"/>
</dbReference>
<dbReference type="InterPro" id="IPR017850">
    <property type="entry name" value="Alkaline_phosphatase_core_sf"/>
</dbReference>
<protein>
    <submittedName>
        <fullName evidence="5">N-acetylgalactosamine-6-sulfatase</fullName>
    </submittedName>
</protein>
<comment type="similarity">
    <text evidence="1">Belongs to the sulfatase family.</text>
</comment>
<accession>A0A916YPU4</accession>
<reference evidence="5" key="2">
    <citation type="submission" date="2020-09" db="EMBL/GenBank/DDBJ databases">
        <authorList>
            <person name="Sun Q."/>
            <person name="Zhou Y."/>
        </authorList>
    </citation>
    <scope>NUCLEOTIDE SEQUENCE</scope>
    <source>
        <strain evidence="5">CGMCC 1.15958</strain>
    </source>
</reference>
<dbReference type="Gene3D" id="3.40.720.10">
    <property type="entry name" value="Alkaline Phosphatase, subunit A"/>
    <property type="match status" value="1"/>
</dbReference>
<dbReference type="PANTHER" id="PTHR42693">
    <property type="entry name" value="ARYLSULFATASE FAMILY MEMBER"/>
    <property type="match status" value="1"/>
</dbReference>
<evidence type="ECO:0000256" key="3">
    <source>
        <dbReference type="SAM" id="SignalP"/>
    </source>
</evidence>
<dbReference type="CDD" id="cd16145">
    <property type="entry name" value="ARS_like"/>
    <property type="match status" value="1"/>
</dbReference>
<gene>
    <name evidence="5" type="primary">aslA</name>
    <name evidence="5" type="ORF">GCM10011514_19910</name>
</gene>
<keyword evidence="6" id="KW-1185">Reference proteome</keyword>
<reference evidence="5" key="1">
    <citation type="journal article" date="2014" name="Int. J. Syst. Evol. Microbiol.">
        <title>Complete genome sequence of Corynebacterium casei LMG S-19264T (=DSM 44701T), isolated from a smear-ripened cheese.</title>
        <authorList>
            <consortium name="US DOE Joint Genome Institute (JGI-PGF)"/>
            <person name="Walter F."/>
            <person name="Albersmeier A."/>
            <person name="Kalinowski J."/>
            <person name="Ruckert C."/>
        </authorList>
    </citation>
    <scope>NUCLEOTIDE SEQUENCE</scope>
    <source>
        <strain evidence="5">CGMCC 1.15958</strain>
    </source>
</reference>
<dbReference type="SUPFAM" id="SSF53649">
    <property type="entry name" value="Alkaline phosphatase-like"/>
    <property type="match status" value="1"/>
</dbReference>
<dbReference type="RefSeq" id="WP_188765914.1">
    <property type="nucleotide sequence ID" value="NZ_BMKK01000003.1"/>
</dbReference>
<feature type="chain" id="PRO_5037367891" evidence="3">
    <location>
        <begin position="23"/>
        <end position="462"/>
    </location>
</feature>
<keyword evidence="2" id="KW-0378">Hydrolase</keyword>
<evidence type="ECO:0000256" key="1">
    <source>
        <dbReference type="ARBA" id="ARBA00008779"/>
    </source>
</evidence>
<feature type="signal peptide" evidence="3">
    <location>
        <begin position="1"/>
        <end position="22"/>
    </location>
</feature>
<evidence type="ECO:0000313" key="5">
    <source>
        <dbReference type="EMBL" id="GGD55815.1"/>
    </source>
</evidence>
<organism evidence="5 6">
    <name type="scientific">Emticicia aquatilis</name>
    <dbReference type="NCBI Taxonomy" id="1537369"/>
    <lineage>
        <taxon>Bacteria</taxon>
        <taxon>Pseudomonadati</taxon>
        <taxon>Bacteroidota</taxon>
        <taxon>Cytophagia</taxon>
        <taxon>Cytophagales</taxon>
        <taxon>Leadbetterellaceae</taxon>
        <taxon>Emticicia</taxon>
    </lineage>
</organism>
<evidence type="ECO:0000313" key="6">
    <source>
        <dbReference type="Proteomes" id="UP000609064"/>
    </source>
</evidence>
<dbReference type="AlphaFoldDB" id="A0A916YPU4"/>
<dbReference type="Gene3D" id="3.30.1120.10">
    <property type="match status" value="1"/>
</dbReference>
<dbReference type="GO" id="GO:0004065">
    <property type="term" value="F:arylsulfatase activity"/>
    <property type="evidence" value="ECO:0007669"/>
    <property type="project" value="TreeGrafter"/>
</dbReference>
<comment type="caution">
    <text evidence="5">The sequence shown here is derived from an EMBL/GenBank/DDBJ whole genome shotgun (WGS) entry which is preliminary data.</text>
</comment>
<dbReference type="InterPro" id="IPR050738">
    <property type="entry name" value="Sulfatase"/>
</dbReference>
<dbReference type="InterPro" id="IPR000917">
    <property type="entry name" value="Sulfatase_N"/>
</dbReference>
<dbReference type="EMBL" id="BMKK01000003">
    <property type="protein sequence ID" value="GGD55815.1"/>
    <property type="molecule type" value="Genomic_DNA"/>
</dbReference>
<feature type="domain" description="Sulfatase N-terminal" evidence="4">
    <location>
        <begin position="31"/>
        <end position="362"/>
    </location>
</feature>
<dbReference type="PANTHER" id="PTHR42693:SF53">
    <property type="entry name" value="ENDO-4-O-SULFATASE"/>
    <property type="match status" value="1"/>
</dbReference>
<evidence type="ECO:0000259" key="4">
    <source>
        <dbReference type="Pfam" id="PF00884"/>
    </source>
</evidence>
<dbReference type="Proteomes" id="UP000609064">
    <property type="component" value="Unassembled WGS sequence"/>
</dbReference>
<name>A0A916YPU4_9BACT</name>